<feature type="compositionally biased region" description="Polar residues" evidence="1">
    <location>
        <begin position="175"/>
        <end position="194"/>
    </location>
</feature>
<feature type="region of interest" description="Disordered" evidence="1">
    <location>
        <begin position="388"/>
        <end position="407"/>
    </location>
</feature>
<name>A0AAN7WAQ1_9PEZI</name>
<protein>
    <submittedName>
        <fullName evidence="2">Uncharacterized protein</fullName>
    </submittedName>
</protein>
<dbReference type="AlphaFoldDB" id="A0AAN7WAQ1"/>
<gene>
    <name evidence="2" type="ORF">LTR97_002478</name>
</gene>
<dbReference type="EMBL" id="JAVRQU010000003">
    <property type="protein sequence ID" value="KAK5705360.1"/>
    <property type="molecule type" value="Genomic_DNA"/>
</dbReference>
<comment type="caution">
    <text evidence="2">The sequence shown here is derived from an EMBL/GenBank/DDBJ whole genome shotgun (WGS) entry which is preliminary data.</text>
</comment>
<evidence type="ECO:0000313" key="3">
    <source>
        <dbReference type="Proteomes" id="UP001310594"/>
    </source>
</evidence>
<organism evidence="2 3">
    <name type="scientific">Elasticomyces elasticus</name>
    <dbReference type="NCBI Taxonomy" id="574655"/>
    <lineage>
        <taxon>Eukaryota</taxon>
        <taxon>Fungi</taxon>
        <taxon>Dikarya</taxon>
        <taxon>Ascomycota</taxon>
        <taxon>Pezizomycotina</taxon>
        <taxon>Dothideomycetes</taxon>
        <taxon>Dothideomycetidae</taxon>
        <taxon>Mycosphaerellales</taxon>
        <taxon>Teratosphaeriaceae</taxon>
        <taxon>Elasticomyces</taxon>
    </lineage>
</organism>
<feature type="compositionally biased region" description="Basic and acidic residues" evidence="1">
    <location>
        <begin position="388"/>
        <end position="399"/>
    </location>
</feature>
<feature type="region of interest" description="Disordered" evidence="1">
    <location>
        <begin position="155"/>
        <end position="199"/>
    </location>
</feature>
<feature type="compositionally biased region" description="Basic residues" evidence="1">
    <location>
        <begin position="155"/>
        <end position="171"/>
    </location>
</feature>
<evidence type="ECO:0000256" key="1">
    <source>
        <dbReference type="SAM" id="MobiDB-lite"/>
    </source>
</evidence>
<feature type="region of interest" description="Disordered" evidence="1">
    <location>
        <begin position="307"/>
        <end position="353"/>
    </location>
</feature>
<sequence length="534" mass="59057">MPDQPTTRTIKTTQIRPHATREDTKEAMQEHLIPNVQFATHVSYRSGGNHKHSSNRILPPGPGDTKAVLDSIPPAQVVLYVLNQIKSGNAAMAEALEGGLKEQSESSARIYHDEKIIPAVKTEAGSGIPGSSNGLSVRGSHLRKQSAVAGVGIPTKKKTHRGGKNKRRKWRQPTLEHSTLHSNRSPMSGNSRSGATAAPPKFPWEHMEAAFYGVILSYERFKLTDQQRLDLFEHVFLAEAQRLRPGVVINASKLRDVCKGKTDRTRQVWRELNDMDDANVNEKIRRNKLRGKVVADIQAAAKELGIGSLGPSETMEGDTEAELAAGDHDSEQGTKGRTQKRQDEATTRAKAEVEAEKEIRTAFKKLVELHPAVPDMIFDLLEEFRNTQHESRAPRKPTGEQEGPWNLFDQATDDAEDDMEMFPKSFSNSLNLSNEFVADPMIDDVPVDFSRVPRSLPRPHAIKAYLKDITTTALLGVVFDRLVDAGQELAAGHVERARADVVGGYDIEPVSPRVHLDATTSEVEAAEDLVNWDP</sequence>
<accession>A0AAN7WAQ1</accession>
<proteinExistence type="predicted"/>
<evidence type="ECO:0000313" key="2">
    <source>
        <dbReference type="EMBL" id="KAK5705360.1"/>
    </source>
</evidence>
<feature type="compositionally biased region" description="Basic and acidic residues" evidence="1">
    <location>
        <begin position="325"/>
        <end position="353"/>
    </location>
</feature>
<reference evidence="2" key="1">
    <citation type="submission" date="2023-08" db="EMBL/GenBank/DDBJ databases">
        <title>Black Yeasts Isolated from many extreme environments.</title>
        <authorList>
            <person name="Coleine C."/>
            <person name="Stajich J.E."/>
            <person name="Selbmann L."/>
        </authorList>
    </citation>
    <scope>NUCLEOTIDE SEQUENCE</scope>
    <source>
        <strain evidence="2">CCFEE 5810</strain>
    </source>
</reference>
<dbReference type="Proteomes" id="UP001310594">
    <property type="component" value="Unassembled WGS sequence"/>
</dbReference>